<protein>
    <submittedName>
        <fullName evidence="8">M24 family metallopeptidase</fullName>
    </submittedName>
</protein>
<dbReference type="GO" id="GO:0046872">
    <property type="term" value="F:metal ion binding"/>
    <property type="evidence" value="ECO:0007669"/>
    <property type="project" value="UniProtKB-KW"/>
</dbReference>
<dbReference type="Gene3D" id="3.40.350.10">
    <property type="entry name" value="Creatinase/prolidase N-terminal domain"/>
    <property type="match status" value="2"/>
</dbReference>
<dbReference type="PANTHER" id="PTHR43763:SF6">
    <property type="entry name" value="XAA-PRO AMINOPEPTIDASE 1"/>
    <property type="match status" value="1"/>
</dbReference>
<comment type="similarity">
    <text evidence="5">Belongs to the peptidase M24B family.</text>
</comment>
<dbReference type="AlphaFoldDB" id="A0AAX4HTZ9"/>
<dbReference type="Pfam" id="PF01321">
    <property type="entry name" value="Creatinase_N"/>
    <property type="match status" value="1"/>
</dbReference>
<dbReference type="SUPFAM" id="SSF55920">
    <property type="entry name" value="Creatinase/aminopeptidase"/>
    <property type="match status" value="1"/>
</dbReference>
<accession>A0AAX4HTZ9</accession>
<dbReference type="InterPro" id="IPR036005">
    <property type="entry name" value="Creatinase/aminopeptidase-like"/>
</dbReference>
<dbReference type="InterPro" id="IPR001131">
    <property type="entry name" value="Peptidase_M24B_aminopep-P_CS"/>
</dbReference>
<evidence type="ECO:0000256" key="3">
    <source>
        <dbReference type="ARBA" id="ARBA00022801"/>
    </source>
</evidence>
<feature type="domain" description="Creatinase N-terminal" evidence="7">
    <location>
        <begin position="16"/>
        <end position="142"/>
    </location>
</feature>
<dbReference type="InterPro" id="IPR000994">
    <property type="entry name" value="Pept_M24"/>
</dbReference>
<organism evidence="8 9">
    <name type="scientific">Peredibacter starrii</name>
    <dbReference type="NCBI Taxonomy" id="28202"/>
    <lineage>
        <taxon>Bacteria</taxon>
        <taxon>Pseudomonadati</taxon>
        <taxon>Bdellovibrionota</taxon>
        <taxon>Bacteriovoracia</taxon>
        <taxon>Bacteriovoracales</taxon>
        <taxon>Bacteriovoracaceae</taxon>
        <taxon>Peredibacter</taxon>
    </lineage>
</organism>
<keyword evidence="4" id="KW-0482">Metalloprotease</keyword>
<dbReference type="Pfam" id="PF16189">
    <property type="entry name" value="Creatinase_N_2"/>
    <property type="match status" value="1"/>
</dbReference>
<dbReference type="RefSeq" id="WP_321398568.1">
    <property type="nucleotide sequence ID" value="NZ_CP139487.1"/>
</dbReference>
<dbReference type="InterPro" id="IPR000587">
    <property type="entry name" value="Creatinase_N"/>
</dbReference>
<evidence type="ECO:0000256" key="5">
    <source>
        <dbReference type="RuleBase" id="RU000590"/>
    </source>
</evidence>
<evidence type="ECO:0000259" key="7">
    <source>
        <dbReference type="Pfam" id="PF01321"/>
    </source>
</evidence>
<dbReference type="GO" id="GO:0005737">
    <property type="term" value="C:cytoplasm"/>
    <property type="evidence" value="ECO:0007669"/>
    <property type="project" value="UniProtKB-ARBA"/>
</dbReference>
<sequence>MKKAFDLSNQTIKSNIQKLRKVMTDRGLDGMYISSFDPFLNEYVPLQDNHRFYITGFTGSMAEVLVPANGRVRLYVDGRYHEQADLEVDATEVEVMKTGPDSSTTQDLANDVKKLGIKKLGYEADRTALGYLKKLSEVASETVALEGGELAKEIPFEALPALKEVQLVPREWRGRDTLEKTRSIFSNEKEAMFLTALDSIAWITNCRGYHLPFLSSFYAKALVTKEKVYVFVTPETPVSDKAKKESGLEFIALPFNNLPRELDRLQNTLHLNEVQYMPSMLNSADFAMLVKVFGTDRLKEKADGLYGYQSIKEPVEIQQMDASFRKADKAIFNTIKWVKDSIKAGKRITELDLYNETTKKYKEQGAHDQSFNTIAGVGPNGSIVHYGDPSDEVVIKDTDMILLDSGGYFDGGWATDTTRTFFGDSSKKADPKMIEIYTLVLKGTLAVQSAVFPEGTKGNVLDGLARNAMRKYGYDYSHGTGHGVGVHVHEPGVRISTISNVPMKAGQVVSIEPGIYIPGFGGVRLENIAWVEKHPKYPKMLRFVPFVYIGFDPALIDMNLLNSEEKVLLEEYEAECTKRGTSLRTLK</sequence>
<keyword evidence="9" id="KW-1185">Reference proteome</keyword>
<gene>
    <name evidence="8" type="ORF">SOO65_06540</name>
</gene>
<dbReference type="InterPro" id="IPR050422">
    <property type="entry name" value="X-Pro_aminopeptidase_P"/>
</dbReference>
<dbReference type="Gene3D" id="3.90.230.10">
    <property type="entry name" value="Creatinase/methionine aminopeptidase superfamily"/>
    <property type="match status" value="1"/>
</dbReference>
<dbReference type="GO" id="GO:0008237">
    <property type="term" value="F:metallopeptidase activity"/>
    <property type="evidence" value="ECO:0007669"/>
    <property type="project" value="UniProtKB-KW"/>
</dbReference>
<keyword evidence="2 5" id="KW-0479">Metal-binding</keyword>
<reference evidence="8 9" key="1">
    <citation type="submission" date="2023-11" db="EMBL/GenBank/DDBJ databases">
        <title>Peredibacter starrii A3.12.</title>
        <authorList>
            <person name="Mitchell R.J."/>
        </authorList>
    </citation>
    <scope>NUCLEOTIDE SEQUENCE [LARGE SCALE GENOMIC DNA]</scope>
    <source>
        <strain evidence="8 9">A3.12</strain>
    </source>
</reference>
<dbReference type="KEGG" id="psti:SOO65_06540"/>
<dbReference type="PANTHER" id="PTHR43763">
    <property type="entry name" value="XAA-PRO AMINOPEPTIDASE 1"/>
    <property type="match status" value="1"/>
</dbReference>
<evidence type="ECO:0000256" key="1">
    <source>
        <dbReference type="ARBA" id="ARBA00022670"/>
    </source>
</evidence>
<keyword evidence="1" id="KW-0645">Protease</keyword>
<keyword evidence="3" id="KW-0378">Hydrolase</keyword>
<dbReference type="SUPFAM" id="SSF53092">
    <property type="entry name" value="Creatinase/prolidase N-terminal domain"/>
    <property type="match status" value="1"/>
</dbReference>
<dbReference type="Proteomes" id="UP001324634">
    <property type="component" value="Chromosome"/>
</dbReference>
<name>A0AAX4HTZ9_9BACT</name>
<dbReference type="PROSITE" id="PS00491">
    <property type="entry name" value="PROLINE_PEPTIDASE"/>
    <property type="match status" value="1"/>
</dbReference>
<evidence type="ECO:0000313" key="9">
    <source>
        <dbReference type="Proteomes" id="UP001324634"/>
    </source>
</evidence>
<evidence type="ECO:0000256" key="2">
    <source>
        <dbReference type="ARBA" id="ARBA00022723"/>
    </source>
</evidence>
<proteinExistence type="inferred from homology"/>
<dbReference type="EMBL" id="CP139487">
    <property type="protein sequence ID" value="WPU66399.1"/>
    <property type="molecule type" value="Genomic_DNA"/>
</dbReference>
<dbReference type="InterPro" id="IPR029149">
    <property type="entry name" value="Creatin/AminoP/Spt16_N"/>
</dbReference>
<evidence type="ECO:0000259" key="6">
    <source>
        <dbReference type="Pfam" id="PF00557"/>
    </source>
</evidence>
<dbReference type="Pfam" id="PF00557">
    <property type="entry name" value="Peptidase_M24"/>
    <property type="match status" value="1"/>
</dbReference>
<dbReference type="GO" id="GO:0006508">
    <property type="term" value="P:proteolysis"/>
    <property type="evidence" value="ECO:0007669"/>
    <property type="project" value="UniProtKB-KW"/>
</dbReference>
<evidence type="ECO:0000256" key="4">
    <source>
        <dbReference type="ARBA" id="ARBA00023049"/>
    </source>
</evidence>
<feature type="domain" description="Peptidase M24" evidence="6">
    <location>
        <begin position="323"/>
        <end position="532"/>
    </location>
</feature>
<evidence type="ECO:0000313" key="8">
    <source>
        <dbReference type="EMBL" id="WPU66399.1"/>
    </source>
</evidence>